<evidence type="ECO:0000256" key="4">
    <source>
        <dbReference type="ARBA" id="ARBA00022898"/>
    </source>
</evidence>
<dbReference type="SUPFAM" id="SSF53383">
    <property type="entry name" value="PLP-dependent transferases"/>
    <property type="match status" value="2"/>
</dbReference>
<proteinExistence type="predicted"/>
<sequence>MNNNFHSFLKADQRILDHIEKRVIEKSPSFLSPLNMMMKEDVQVAYMLNEILNQFRKQAQYHSFFCNSHFEAVHGAIKLARHFIRQEKKHDYDGRVLVFDAEDYYQDYFSQWAVSGENELLPGVLTMTDFENFLIEIKKGEILIVICSVTEMPGDKYRLFSDVCKQHGIISILDLSRIKKINAEGLLESVIENFDIVAWGEVFTNFQVPFGAFSTKHEIFKVWNNISHCSTHSSTFGGNGMVLSYVKDCMEGMFPVFKKSEKYKEVLDKIEISVEFRQQVSRNHLNAFTTMQFSVIHPYLYFDKAEGAFLQPGNDQNEHLKLDCVGGSGCNTLGHNRSDILLQIVKKHDDDVDYLNLLNKKVTEATGLERLLQGVSGASAVEAGITLALMANPGKKKILIFSGNFGGKTLVSLNSTSGNHEFFKPLYEHVIEFNANQPNARDELRKILTSGEIALVWMEIIQGRSLRSLEKSLLDLVNLHKTDYKYLIGADEILNGIYRTGDFLSFNSHLLQPDIITFAKAFSGMILPVSFTAISEEVYQNAKIKNGNLVNKLERLYVNQLTAHIAIKFLEAIEKENIKDNIQRSTDILIAGFPAIIQQSPLLSGVDAFGLHLRINLAIQKFPFSYLGYERSNAVLTYLFYTKANIFCLFGRLLPPLNIRESEINHILQGFSKVFSYHPLYFFWIGLKQNQAKRWKLFKMKFTTKIF</sequence>
<dbReference type="InterPro" id="IPR015424">
    <property type="entry name" value="PyrdxlP-dep_Trfase"/>
</dbReference>
<evidence type="ECO:0008006" key="7">
    <source>
        <dbReference type="Google" id="ProtNLM"/>
    </source>
</evidence>
<dbReference type="Proteomes" id="UP000071561">
    <property type="component" value="Chromosome"/>
</dbReference>
<dbReference type="PATRIC" id="fig|188932.3.peg.2966"/>
<evidence type="ECO:0000256" key="3">
    <source>
        <dbReference type="ARBA" id="ARBA00022679"/>
    </source>
</evidence>
<evidence type="ECO:0000256" key="2">
    <source>
        <dbReference type="ARBA" id="ARBA00022576"/>
    </source>
</evidence>
<keyword evidence="3" id="KW-0808">Transferase</keyword>
<dbReference type="PANTHER" id="PTHR11986">
    <property type="entry name" value="AMINOTRANSFERASE CLASS III"/>
    <property type="match status" value="1"/>
</dbReference>
<reference evidence="5 6" key="1">
    <citation type="submission" date="2016-03" db="EMBL/GenBank/DDBJ databases">
        <title>Complete genome sequence of Pedobacter cryoconitis PAMC 27485.</title>
        <authorList>
            <person name="Lee J."/>
            <person name="Kim O.-S."/>
        </authorList>
    </citation>
    <scope>NUCLEOTIDE SEQUENCE [LARGE SCALE GENOMIC DNA]</scope>
    <source>
        <strain evidence="5 6">PAMC 27485</strain>
    </source>
</reference>
<keyword evidence="4" id="KW-0663">Pyridoxal phosphate</keyword>
<dbReference type="OrthoDB" id="730777at2"/>
<dbReference type="InterPro" id="IPR005814">
    <property type="entry name" value="Aminotrans_3"/>
</dbReference>
<protein>
    <recommendedName>
        <fullName evidence="7">Acetylornithine/succinyldiaminopimelate/putresci ne aminotransferase</fullName>
    </recommendedName>
</protein>
<keyword evidence="6" id="KW-1185">Reference proteome</keyword>
<dbReference type="InterPro" id="IPR015422">
    <property type="entry name" value="PyrdxlP-dep_Trfase_small"/>
</dbReference>
<comment type="cofactor">
    <cofactor evidence="1">
        <name>pyridoxal 5'-phosphate</name>
        <dbReference type="ChEBI" id="CHEBI:597326"/>
    </cofactor>
</comment>
<keyword evidence="2" id="KW-0032">Aminotransferase</keyword>
<dbReference type="PANTHER" id="PTHR11986:SF79">
    <property type="entry name" value="ACETYLORNITHINE AMINOTRANSFERASE, MITOCHONDRIAL"/>
    <property type="match status" value="1"/>
</dbReference>
<dbReference type="KEGG" id="pcm:AY601_2845"/>
<organism evidence="5 6">
    <name type="scientific">Pedobacter cryoconitis</name>
    <dbReference type="NCBI Taxonomy" id="188932"/>
    <lineage>
        <taxon>Bacteria</taxon>
        <taxon>Pseudomonadati</taxon>
        <taxon>Bacteroidota</taxon>
        <taxon>Sphingobacteriia</taxon>
        <taxon>Sphingobacteriales</taxon>
        <taxon>Sphingobacteriaceae</taxon>
        <taxon>Pedobacter</taxon>
    </lineage>
</organism>
<name>A0A127VEF2_9SPHI</name>
<evidence type="ECO:0000313" key="6">
    <source>
        <dbReference type="Proteomes" id="UP000071561"/>
    </source>
</evidence>
<dbReference type="InterPro" id="IPR015421">
    <property type="entry name" value="PyrdxlP-dep_Trfase_major"/>
</dbReference>
<evidence type="ECO:0000313" key="5">
    <source>
        <dbReference type="EMBL" id="AMP99723.1"/>
    </source>
</evidence>
<dbReference type="EMBL" id="CP014504">
    <property type="protein sequence ID" value="AMP99723.1"/>
    <property type="molecule type" value="Genomic_DNA"/>
</dbReference>
<dbReference type="AlphaFoldDB" id="A0A127VEF2"/>
<evidence type="ECO:0000256" key="1">
    <source>
        <dbReference type="ARBA" id="ARBA00001933"/>
    </source>
</evidence>
<dbReference type="InterPro" id="IPR050103">
    <property type="entry name" value="Class-III_PLP-dep_AT"/>
</dbReference>
<dbReference type="GO" id="GO:0030170">
    <property type="term" value="F:pyridoxal phosphate binding"/>
    <property type="evidence" value="ECO:0007669"/>
    <property type="project" value="InterPro"/>
</dbReference>
<accession>A0A127VEF2</accession>
<dbReference type="Gene3D" id="3.90.1150.10">
    <property type="entry name" value="Aspartate Aminotransferase, domain 1"/>
    <property type="match status" value="1"/>
</dbReference>
<gene>
    <name evidence="5" type="ORF">AY601_2845</name>
</gene>
<dbReference type="GO" id="GO:0042802">
    <property type="term" value="F:identical protein binding"/>
    <property type="evidence" value="ECO:0007669"/>
    <property type="project" value="TreeGrafter"/>
</dbReference>
<dbReference type="Pfam" id="PF00202">
    <property type="entry name" value="Aminotran_3"/>
    <property type="match status" value="1"/>
</dbReference>
<dbReference type="GO" id="GO:0008483">
    <property type="term" value="F:transaminase activity"/>
    <property type="evidence" value="ECO:0007669"/>
    <property type="project" value="UniProtKB-KW"/>
</dbReference>
<dbReference type="Gene3D" id="3.40.640.10">
    <property type="entry name" value="Type I PLP-dependent aspartate aminotransferase-like (Major domain)"/>
    <property type="match status" value="2"/>
</dbReference>